<dbReference type="PANTHER" id="PTHR46609">
    <property type="entry name" value="EXONUCLEASE, PHAGE-TYPE/RECB, C-TERMINAL DOMAIN-CONTAINING PROTEIN"/>
    <property type="match status" value="1"/>
</dbReference>
<protein>
    <recommendedName>
        <fullName evidence="1">YqaJ viral recombinase domain-containing protein</fullName>
    </recommendedName>
</protein>
<evidence type="ECO:0000313" key="3">
    <source>
        <dbReference type="EMBL" id="JAT39197.1"/>
    </source>
</evidence>
<dbReference type="InterPro" id="IPR019080">
    <property type="entry name" value="YqaJ_viral_recombinase"/>
</dbReference>
<gene>
    <name evidence="2" type="ORF">g.35314</name>
    <name evidence="3" type="ORF">g.35315</name>
</gene>
<feature type="domain" description="YqaJ viral recombinase" evidence="1">
    <location>
        <begin position="3"/>
        <end position="102"/>
    </location>
</feature>
<dbReference type="PANTHER" id="PTHR46609:SF8">
    <property type="entry name" value="YQAJ VIRAL RECOMBINASE DOMAIN-CONTAINING PROTEIN"/>
    <property type="match status" value="1"/>
</dbReference>
<dbReference type="InterPro" id="IPR011604">
    <property type="entry name" value="PDDEXK-like_dom_sf"/>
</dbReference>
<dbReference type="AlphaFoldDB" id="A0A1B6MTD1"/>
<dbReference type="InterPro" id="IPR011335">
    <property type="entry name" value="Restrct_endonuc-II-like"/>
</dbReference>
<organism evidence="3">
    <name type="scientific">Graphocephala atropunctata</name>
    <dbReference type="NCBI Taxonomy" id="36148"/>
    <lineage>
        <taxon>Eukaryota</taxon>
        <taxon>Metazoa</taxon>
        <taxon>Ecdysozoa</taxon>
        <taxon>Arthropoda</taxon>
        <taxon>Hexapoda</taxon>
        <taxon>Insecta</taxon>
        <taxon>Pterygota</taxon>
        <taxon>Neoptera</taxon>
        <taxon>Paraneoptera</taxon>
        <taxon>Hemiptera</taxon>
        <taxon>Auchenorrhyncha</taxon>
        <taxon>Membracoidea</taxon>
        <taxon>Cicadellidae</taxon>
        <taxon>Cicadellinae</taxon>
        <taxon>Cicadellini</taxon>
        <taxon>Graphocephala</taxon>
    </lineage>
</organism>
<accession>A0A1B6MTD1</accession>
<dbReference type="InterPro" id="IPR051703">
    <property type="entry name" value="NF-kappa-B_Signaling_Reg"/>
</dbReference>
<dbReference type="EMBL" id="GEBQ01004115">
    <property type="protein sequence ID" value="JAT35862.1"/>
    <property type="molecule type" value="Transcribed_RNA"/>
</dbReference>
<dbReference type="EMBL" id="GEBQ01000780">
    <property type="protein sequence ID" value="JAT39197.1"/>
    <property type="molecule type" value="Transcribed_RNA"/>
</dbReference>
<reference evidence="3" key="1">
    <citation type="submission" date="2015-11" db="EMBL/GenBank/DDBJ databases">
        <title>De novo transcriptome assembly of four potential Pierce s Disease insect vectors from Arizona vineyards.</title>
        <authorList>
            <person name="Tassone E.E."/>
        </authorList>
    </citation>
    <scope>NUCLEOTIDE SEQUENCE</scope>
</reference>
<dbReference type="SUPFAM" id="SSF52980">
    <property type="entry name" value="Restriction endonuclease-like"/>
    <property type="match status" value="1"/>
</dbReference>
<dbReference type="Pfam" id="PF09588">
    <property type="entry name" value="YqaJ"/>
    <property type="match status" value="1"/>
</dbReference>
<sequence length="103" mass="11756">MTWLEERRLRLTALNFGLIINRKPHSNSAPVIKQLLYTTIDCAAMRYGKSNEKVALQHLSDHIKKYIEECGLFVDDEELPFLAATSEGLIDDDRIFEVTCLAS</sequence>
<dbReference type="Gene3D" id="3.90.320.10">
    <property type="match status" value="1"/>
</dbReference>
<evidence type="ECO:0000259" key="1">
    <source>
        <dbReference type="Pfam" id="PF09588"/>
    </source>
</evidence>
<dbReference type="GO" id="GO:0006281">
    <property type="term" value="P:DNA repair"/>
    <property type="evidence" value="ECO:0007669"/>
    <property type="project" value="UniProtKB-ARBA"/>
</dbReference>
<evidence type="ECO:0000313" key="2">
    <source>
        <dbReference type="EMBL" id="JAT35862.1"/>
    </source>
</evidence>
<name>A0A1B6MTD1_9HEMI</name>
<proteinExistence type="predicted"/>